<dbReference type="Pfam" id="PF03641">
    <property type="entry name" value="Lysine_decarbox"/>
    <property type="match status" value="1"/>
</dbReference>
<evidence type="ECO:0000256" key="1">
    <source>
        <dbReference type="ARBA" id="ARBA00000274"/>
    </source>
</evidence>
<name>A0A9X4MEU4_9BACT</name>
<dbReference type="AlphaFoldDB" id="A0A9X4MEU4"/>
<dbReference type="GO" id="GO:0005829">
    <property type="term" value="C:cytosol"/>
    <property type="evidence" value="ECO:0007669"/>
    <property type="project" value="TreeGrafter"/>
</dbReference>
<comment type="similarity">
    <text evidence="2">Belongs to the LOG family.</text>
</comment>
<reference evidence="3" key="1">
    <citation type="journal article" date="2022" name="bioRxiv">
        <title>Thiovibrio frasassiensisgen. nov., sp. nov., an autotrophic, elemental sulfur disproportionating bacterium isolated from sulfidic karst sediment, and proposal of Thiovibrionaceae fam. nov.</title>
        <authorList>
            <person name="Aronson H."/>
            <person name="Thomas C."/>
            <person name="Bhattacharyya M."/>
            <person name="Eckstein S."/>
            <person name="Jensen S."/>
            <person name="Barco R."/>
            <person name="Macalady J."/>
            <person name="Amend J."/>
        </authorList>
    </citation>
    <scope>NUCLEOTIDE SEQUENCE</scope>
    <source>
        <strain evidence="3">RS19-109</strain>
    </source>
</reference>
<evidence type="ECO:0000313" key="3">
    <source>
        <dbReference type="EMBL" id="MDG4475906.1"/>
    </source>
</evidence>
<keyword evidence="4" id="KW-1185">Reference proteome</keyword>
<gene>
    <name evidence="3" type="ORF">OLX77_07000</name>
</gene>
<dbReference type="Gene3D" id="3.40.50.450">
    <property type="match status" value="1"/>
</dbReference>
<reference evidence="3" key="2">
    <citation type="submission" date="2022-10" db="EMBL/GenBank/DDBJ databases">
        <authorList>
            <person name="Aronson H.S."/>
        </authorList>
    </citation>
    <scope>NUCLEOTIDE SEQUENCE</scope>
    <source>
        <strain evidence="3">RS19-109</strain>
    </source>
</reference>
<keyword evidence="2" id="KW-0203">Cytokinin biosynthesis</keyword>
<dbReference type="FunFam" id="3.40.50.450:FF:000011">
    <property type="entry name" value="TIGR00730 family Rossman fold protein"/>
    <property type="match status" value="1"/>
</dbReference>
<dbReference type="GO" id="GO:0008714">
    <property type="term" value="F:AMP nucleosidase activity"/>
    <property type="evidence" value="ECO:0007669"/>
    <property type="project" value="UniProtKB-EC"/>
</dbReference>
<dbReference type="RefSeq" id="WP_307632880.1">
    <property type="nucleotide sequence ID" value="NZ_JAPHEH010000001.1"/>
</dbReference>
<accession>A0A9X4MEU4</accession>
<dbReference type="GO" id="GO:0009691">
    <property type="term" value="P:cytokinin biosynthetic process"/>
    <property type="evidence" value="ECO:0007669"/>
    <property type="project" value="UniProtKB-UniRule"/>
</dbReference>
<proteinExistence type="inferred from homology"/>
<comment type="catalytic activity">
    <reaction evidence="1">
        <text>AMP + H2O = D-ribose 5-phosphate + adenine</text>
        <dbReference type="Rhea" id="RHEA:20129"/>
        <dbReference type="ChEBI" id="CHEBI:15377"/>
        <dbReference type="ChEBI" id="CHEBI:16708"/>
        <dbReference type="ChEBI" id="CHEBI:78346"/>
        <dbReference type="ChEBI" id="CHEBI:456215"/>
        <dbReference type="EC" id="3.2.2.4"/>
    </reaction>
</comment>
<dbReference type="SUPFAM" id="SSF102405">
    <property type="entry name" value="MCP/YpsA-like"/>
    <property type="match status" value="1"/>
</dbReference>
<dbReference type="EMBL" id="JAPHEH010000001">
    <property type="protein sequence ID" value="MDG4475906.1"/>
    <property type="molecule type" value="Genomic_DNA"/>
</dbReference>
<evidence type="ECO:0000313" key="4">
    <source>
        <dbReference type="Proteomes" id="UP001154240"/>
    </source>
</evidence>
<dbReference type="NCBIfam" id="TIGR00730">
    <property type="entry name" value="Rossman fold protein, TIGR00730 family"/>
    <property type="match status" value="1"/>
</dbReference>
<sequence length="227" mass="25481">MRVTKAGVVDERQQYSLDSFQVGDSWRLFRIMSEFVEGFDTLASIGRPAVSIFGSARTSPDNRYYQLAEQIAQDLAMAGYGIITGGGPGIMAAANKGAAMAEGLSIGLNINLPFEQEPNPFTNVPLSFKYFFVRKVMFIKYSMAFIGMPGGFGTMDELFESLTLIQTRRVKRFPVILVGSDYWGGLVDWIKERLLAENYISEDDLLYFQVMDDPDEVVKYIKRTVVL</sequence>
<organism evidence="3 4">
    <name type="scientific">Thiovibrio frasassiensis</name>
    <dbReference type="NCBI Taxonomy" id="2984131"/>
    <lineage>
        <taxon>Bacteria</taxon>
        <taxon>Pseudomonadati</taxon>
        <taxon>Thermodesulfobacteriota</taxon>
        <taxon>Desulfobulbia</taxon>
        <taxon>Desulfobulbales</taxon>
        <taxon>Thiovibrionaceae</taxon>
        <taxon>Thiovibrio</taxon>
    </lineage>
</organism>
<dbReference type="InterPro" id="IPR031100">
    <property type="entry name" value="LOG_fam"/>
</dbReference>
<dbReference type="InterPro" id="IPR005269">
    <property type="entry name" value="LOG"/>
</dbReference>
<dbReference type="InterPro" id="IPR052341">
    <property type="entry name" value="LOG_family_nucleotidases"/>
</dbReference>
<evidence type="ECO:0000256" key="2">
    <source>
        <dbReference type="RuleBase" id="RU363015"/>
    </source>
</evidence>
<dbReference type="EC" id="3.2.2.n1" evidence="2"/>
<dbReference type="PANTHER" id="PTHR43393:SF3">
    <property type="entry name" value="LYSINE DECARBOXYLASE-LIKE PROTEIN"/>
    <property type="match status" value="1"/>
</dbReference>
<dbReference type="Proteomes" id="UP001154240">
    <property type="component" value="Unassembled WGS sequence"/>
</dbReference>
<keyword evidence="2" id="KW-0378">Hydrolase</keyword>
<protein>
    <recommendedName>
        <fullName evidence="2">Cytokinin riboside 5'-monophosphate phosphoribohydrolase</fullName>
        <ecNumber evidence="2">3.2.2.n1</ecNumber>
    </recommendedName>
</protein>
<dbReference type="PANTHER" id="PTHR43393">
    <property type="entry name" value="CYTOKININ RIBOSIDE 5'-MONOPHOSPHATE PHOSPHORIBOHYDROLASE"/>
    <property type="match status" value="1"/>
</dbReference>
<comment type="caution">
    <text evidence="3">The sequence shown here is derived from an EMBL/GenBank/DDBJ whole genome shotgun (WGS) entry which is preliminary data.</text>
</comment>